<dbReference type="GO" id="GO:0003723">
    <property type="term" value="F:RNA binding"/>
    <property type="evidence" value="ECO:0007669"/>
    <property type="project" value="InterPro"/>
</dbReference>
<name>A0A6N9TLJ2_DISTH</name>
<dbReference type="SUPFAM" id="SSF88697">
    <property type="entry name" value="PUA domain-like"/>
    <property type="match status" value="1"/>
</dbReference>
<dbReference type="SUPFAM" id="SSF53335">
    <property type="entry name" value="S-adenosyl-L-methionine-dependent methyltransferases"/>
    <property type="match status" value="1"/>
</dbReference>
<dbReference type="CDD" id="cd02440">
    <property type="entry name" value="AdoMet_MTases"/>
    <property type="match status" value="1"/>
</dbReference>
<sequence>MMKPDWQTLRLKRGEDRRIRAGHAWVFSNEVDTRATPLRGLSPGTPVVVEDHLGRTLGSAYVNPASLICARLYSPVPGRRLDREFFRERLAAALSLRRRYFPEPYYRLAHGESDDLPGLVVDRYGGVCVVQVTTAGMEAARGAAAAALEELLRPEILVFKDDSPLRALEGLPVVDPSAAPGMPEAVRVVENGVAFRAPLREGQKTGWYFDHRLNRRELAGLARGARVLDCFCYVGGWGLQALAAGARELVAVDASATALSVLEANARELGVGERVEVRRGDVFEVAARLRRSGAVFDVVVLDPPAFIKRRRDAAAGRAAYLRLNRAAMELVADGGLLVSASCSHHLARAELVDIVRRAALRAGRRARIVFEGHQGPDHPVHPAIPETAYLKALFVEIRRP</sequence>
<dbReference type="InterPro" id="IPR041532">
    <property type="entry name" value="RlmI-like_PUA"/>
</dbReference>
<feature type="domain" description="RlmI-like PUA" evidence="8">
    <location>
        <begin position="9"/>
        <end position="74"/>
    </location>
</feature>
<dbReference type="InterPro" id="IPR036974">
    <property type="entry name" value="PUA_sf"/>
</dbReference>
<dbReference type="Pfam" id="PF17785">
    <property type="entry name" value="PUA_3"/>
    <property type="match status" value="1"/>
</dbReference>
<dbReference type="InterPro" id="IPR019614">
    <property type="entry name" value="SAM-dep_methyl-trfase"/>
</dbReference>
<evidence type="ECO:0000313" key="9">
    <source>
        <dbReference type="EMBL" id="NDY42142.1"/>
    </source>
</evidence>
<dbReference type="Proteomes" id="UP000469346">
    <property type="component" value="Unassembled WGS sequence"/>
</dbReference>
<evidence type="ECO:0000259" key="8">
    <source>
        <dbReference type="Pfam" id="PF17785"/>
    </source>
</evidence>
<evidence type="ECO:0000256" key="1">
    <source>
        <dbReference type="ARBA" id="ARBA00004496"/>
    </source>
</evidence>
<evidence type="ECO:0000256" key="3">
    <source>
        <dbReference type="ARBA" id="ARBA00022603"/>
    </source>
</evidence>
<keyword evidence="5" id="KW-0949">S-adenosyl-L-methionine</keyword>
<evidence type="ECO:0000256" key="6">
    <source>
        <dbReference type="ARBA" id="ARBA00038091"/>
    </source>
</evidence>
<keyword evidence="3 9" id="KW-0489">Methyltransferase</keyword>
<dbReference type="InterPro" id="IPR015947">
    <property type="entry name" value="PUA-like_sf"/>
</dbReference>
<dbReference type="CDD" id="cd11572">
    <property type="entry name" value="RlmI_M_like"/>
    <property type="match status" value="1"/>
</dbReference>
<comment type="similarity">
    <text evidence="6">Belongs to the methyltransferase superfamily. RlmI family.</text>
</comment>
<dbReference type="PANTHER" id="PTHR42873">
    <property type="entry name" value="RIBOSOMAL RNA LARGE SUBUNIT METHYLTRANSFERASE"/>
    <property type="match status" value="1"/>
</dbReference>
<organism evidence="9 10">
    <name type="scientific">Dissulfurirhabdus thermomarina</name>
    <dbReference type="NCBI Taxonomy" id="1765737"/>
    <lineage>
        <taxon>Bacteria</taxon>
        <taxon>Deltaproteobacteria</taxon>
        <taxon>Dissulfurirhabdaceae</taxon>
        <taxon>Dissulfurirhabdus</taxon>
    </lineage>
</organism>
<comment type="caution">
    <text evidence="9">The sequence shown here is derived from an EMBL/GenBank/DDBJ whole genome shotgun (WGS) entry which is preliminary data.</text>
</comment>
<evidence type="ECO:0000256" key="5">
    <source>
        <dbReference type="ARBA" id="ARBA00022691"/>
    </source>
</evidence>
<dbReference type="PANTHER" id="PTHR42873:SF1">
    <property type="entry name" value="S-ADENOSYLMETHIONINE-DEPENDENT METHYLTRANSFERASE DOMAIN-CONTAINING PROTEIN"/>
    <property type="match status" value="1"/>
</dbReference>
<gene>
    <name evidence="9" type="ORF">G3N55_04690</name>
</gene>
<protein>
    <submittedName>
        <fullName evidence="9">Class I SAM-dependent rRNA methyltransferase</fullName>
    </submittedName>
</protein>
<dbReference type="RefSeq" id="WP_163298289.1">
    <property type="nucleotide sequence ID" value="NZ_JAAGRR010000037.1"/>
</dbReference>
<feature type="domain" description="S-adenosylmethionine-dependent methyltransferase" evidence="7">
    <location>
        <begin position="184"/>
        <end position="346"/>
    </location>
</feature>
<keyword evidence="2" id="KW-0963">Cytoplasm</keyword>
<evidence type="ECO:0000313" key="10">
    <source>
        <dbReference type="Proteomes" id="UP000469346"/>
    </source>
</evidence>
<accession>A0A6N9TLJ2</accession>
<dbReference type="Gene3D" id="3.30.750.80">
    <property type="entry name" value="RNA methyltransferase domain (HRMD) like"/>
    <property type="match status" value="1"/>
</dbReference>
<dbReference type="EMBL" id="JAAGRR010000037">
    <property type="protein sequence ID" value="NDY42142.1"/>
    <property type="molecule type" value="Genomic_DNA"/>
</dbReference>
<reference evidence="9 10" key="1">
    <citation type="submission" date="2020-02" db="EMBL/GenBank/DDBJ databases">
        <title>Comparative genomics of sulfur disproportionating microorganisms.</title>
        <authorList>
            <person name="Ward L.M."/>
            <person name="Bertran E."/>
            <person name="Johnston D.T."/>
        </authorList>
    </citation>
    <scope>NUCLEOTIDE SEQUENCE [LARGE SCALE GENOMIC DNA]</scope>
    <source>
        <strain evidence="9 10">DSM 100025</strain>
    </source>
</reference>
<keyword evidence="10" id="KW-1185">Reference proteome</keyword>
<dbReference type="CDD" id="cd21153">
    <property type="entry name" value="PUA_RlmI"/>
    <property type="match status" value="1"/>
</dbReference>
<dbReference type="GO" id="GO:0005737">
    <property type="term" value="C:cytoplasm"/>
    <property type="evidence" value="ECO:0007669"/>
    <property type="project" value="UniProtKB-SubCell"/>
</dbReference>
<evidence type="ECO:0000259" key="7">
    <source>
        <dbReference type="Pfam" id="PF10672"/>
    </source>
</evidence>
<dbReference type="Gene3D" id="3.40.50.150">
    <property type="entry name" value="Vaccinia Virus protein VP39"/>
    <property type="match status" value="1"/>
</dbReference>
<keyword evidence="4 9" id="KW-0808">Transferase</keyword>
<dbReference type="AlphaFoldDB" id="A0A6N9TLJ2"/>
<proteinExistence type="inferred from homology"/>
<comment type="subcellular location">
    <subcellularLocation>
        <location evidence="1">Cytoplasm</location>
    </subcellularLocation>
</comment>
<evidence type="ECO:0000256" key="2">
    <source>
        <dbReference type="ARBA" id="ARBA00022490"/>
    </source>
</evidence>
<dbReference type="Gene3D" id="2.30.130.10">
    <property type="entry name" value="PUA domain"/>
    <property type="match status" value="1"/>
</dbReference>
<dbReference type="Pfam" id="PF10672">
    <property type="entry name" value="Methyltrans_SAM"/>
    <property type="match status" value="1"/>
</dbReference>
<evidence type="ECO:0000256" key="4">
    <source>
        <dbReference type="ARBA" id="ARBA00022679"/>
    </source>
</evidence>
<dbReference type="GO" id="GO:0008168">
    <property type="term" value="F:methyltransferase activity"/>
    <property type="evidence" value="ECO:0007669"/>
    <property type="project" value="UniProtKB-KW"/>
</dbReference>
<dbReference type="InterPro" id="IPR029063">
    <property type="entry name" value="SAM-dependent_MTases_sf"/>
</dbReference>
<dbReference type="GO" id="GO:0032259">
    <property type="term" value="P:methylation"/>
    <property type="evidence" value="ECO:0007669"/>
    <property type="project" value="UniProtKB-KW"/>
</dbReference>